<dbReference type="EMBL" id="MN740557">
    <property type="protein sequence ID" value="QHU33433.1"/>
    <property type="molecule type" value="Genomic_DNA"/>
</dbReference>
<sequence length="355" mass="39803">MFTDLTNQILELAGLPPTTLGDEPLLLSWKDALDLETSGSWTAAVLRITGYDKTTGYHAVGYTDINALLPCLKAFAPFPEEFSEELIDTLTVQKFSRNPVVWRALKSMTKIVTDTQEDFTVHVPDVDEIRTNIADFRASKLVAAAQPTLANIPEPEITDTNASIPKAVRQVFTNLIKEVSADSTAGKKFVAYTKTMTGEFILAKLQELHATYGEDFEEACDNSDTGYLCDTVDWSPLFPDEKRRNYFVTKIDQADDEQLKRIRTQLNHMNSFTRVQGHLPTGMMSKIEEYTSGLLTKLKNKEMKFSDLNIEEIGRDVVESSAEADVDAMGENINELIPVIQRSGLFDQIMKQHMS</sequence>
<proteinExistence type="predicted"/>
<name>A0A6C0LSN9_9ZZZZ</name>
<accession>A0A6C0LSN9</accession>
<dbReference type="AlphaFoldDB" id="A0A6C0LSN9"/>
<protein>
    <submittedName>
        <fullName evidence="1">Uncharacterized protein</fullName>
    </submittedName>
</protein>
<organism evidence="1">
    <name type="scientific">viral metagenome</name>
    <dbReference type="NCBI Taxonomy" id="1070528"/>
    <lineage>
        <taxon>unclassified sequences</taxon>
        <taxon>metagenomes</taxon>
        <taxon>organismal metagenomes</taxon>
    </lineage>
</organism>
<evidence type="ECO:0000313" key="1">
    <source>
        <dbReference type="EMBL" id="QHU33433.1"/>
    </source>
</evidence>
<reference evidence="1" key="1">
    <citation type="journal article" date="2020" name="Nature">
        <title>Giant virus diversity and host interactions through global metagenomics.</title>
        <authorList>
            <person name="Schulz F."/>
            <person name="Roux S."/>
            <person name="Paez-Espino D."/>
            <person name="Jungbluth S."/>
            <person name="Walsh D.A."/>
            <person name="Denef V.J."/>
            <person name="McMahon K.D."/>
            <person name="Konstantinidis K.T."/>
            <person name="Eloe-Fadrosh E.A."/>
            <person name="Kyrpides N.C."/>
            <person name="Woyke T."/>
        </authorList>
    </citation>
    <scope>NUCLEOTIDE SEQUENCE</scope>
    <source>
        <strain evidence="1">GVMAG-S-1016704-121</strain>
    </source>
</reference>